<evidence type="ECO:0000259" key="13">
    <source>
        <dbReference type="PROSITE" id="PS51192"/>
    </source>
</evidence>
<dbReference type="PANTHER" id="PTHR47835">
    <property type="entry name" value="HFM1, ATP DEPENDENT DNA HELICASE HOMOLOG"/>
    <property type="match status" value="1"/>
</dbReference>
<sequence>MFFSRVASLAILSSAVLAADFAHLQSRQDASSDVVSEVKDIFNTLDSVTNEALPEIDAMWQAQNLTTQLATPYLQKIADALGEARDALKALPEAGSASSAASSASSTSTGSATSTVASDSASATPSAASLVSRQDDGKQELADLMSDILVRSGQVLGPIVLELDGKVAEVPSLLSALDDMLNEIVTLVDGQIPGAADLVSADVKPVFHGIVLLGLPKLLETLDLTEAAQQQHVHTAMADDCSIGTKRWEPMETGNWRDGLLLSHAVFDYATSASGSNMRLSGSDEIFCSTKEKNALRDPNTPPLLLGKQPECCLLRIPKGVRYNFHFEELFRRDAGGSDSSYECHRPWSIGKIRTRPYLPVQTTHQPIYDAFDELDEEFLSMGSSPCPPGRNVQHYSQFTPQQPTEYTHYDPNPIGEYYDDSGYVEVYDEEPLAQYEPQPQQQVDYYDDYQGKPIFQDFLSTNFTIEDAYMEPPPLHARAQPMQQGQRVPQGPVMSHPYNNPIQEEPAPQREVLTQLKGIRLRPVSELPDMYRGLFKFGVFNAVQSSCYDTVASAPTGSGKTVLFELAIIEMLSRTDSVGQNTMKCIYMAPTKALCSERYRDWTTKFGPLGVKCTISYVTTAEKWDSLTRNWDDHSTILSSILLFLVDEVHILNESRGSTLEVVVSRMRMRGSSVRFVMVSATAPNVQDIAAWIGSIDKSQDSAKVFEFGEDFRPCKLKKVVIGVQRNKNQNDFMFAKNLDYKLFPTLQTHSVGKPILIFCATRKGVFSTGERLMKEYQEAEKKRQALPWARPSRLEHNFDDKRLTELSSYGVGVHHAGMSLGDRRAVEELFIERKIRVIVATSTLAVGVNLPAHTVVIKGVYTFQNNASMEYSDLDVMQMLGRAGRPQFDNEGTAIIMCEDELEPKYRALASGTTVLESSLHLSLSEHLNSEIGLGTVTSISTATEWLRGSFLFQRVRKNPQYYALGKEEDQTWEGRVDDMVAQSIEKLVESELITVTGETLRSTEYGDIMSKFYIKQATMAAILALPEKAGLRDILETISSAEEMNNSKMRASDKTYLNKLKKHNDIRFGVKKVETSADKVFLLLQAVLGGIPLSGPEYKTGDSQPQSEAFMVFKHVLRVARAVVEVAICKQKGAQLKHSLEAHGKIALSYSVKLIPSEKNRKATVLAENGINTITDLRKLDAYRIEQLLNRRPPFGMDMLHTLRSEVPVYTLRVKETDTRTSAGEGPVEVDLSIECALASTVSKKSKGKTSWTNILTLTSDMDLIDFRRTSTKSLEEKKTFEITAMLEKPSQNVEVHISSETWAGVTVVKVYKPDIPSSEYPTKNTRPATSLQLELDDMENDPEFWSKMAAEDDVEVDSIESKSPNAKSRKAATKRVNEPDSDMVQGDRETGNKSKPLIGATGRRKDDDGPIVEKAKVSNIQSESERLPNGMYRSVPLRSYVNILLIACTLSCAHLCKDKLKCRHICCREGLAKPSKSATAQLKRTATETDKPSVSSKKIKAKSPLTPSAPKASVTKKQTDNTMEQLEALHKQNNVEDNLRLSSGQRLKLNSGPFTASKRLKKEVRPPIKFAFAEENKDRDVYDTALSDLNEDDDELPDAHEITKFDLSGVSQAHNRAPAAGPRRSDSDDFFDGDSEIDELIAGLPSDPSLHCRSSALPETRPRVSLSPSPRPKKRAKYPATPPKVSTYLSGLSGCVSHSFLKQKSPLFLPGSDVETYATDDDEVLYIPPPPEDDDWNMSQPAQVMESGSIAEQYEEDDDFVLDPSIDVVPATVQEEERLKSTYIDPGVPVMQSRKDDRVIGHSANREYRKESFNEGGAEPKREGQSEFEEMDDLAQLEDWLQNSGAIEIVP</sequence>
<accession>A0A0D7B7Y1</accession>
<reference evidence="15 16" key="1">
    <citation type="journal article" date="2015" name="Fungal Genet. Biol.">
        <title>Evolution of novel wood decay mechanisms in Agaricales revealed by the genome sequences of Fistulina hepatica and Cylindrobasidium torrendii.</title>
        <authorList>
            <person name="Floudas D."/>
            <person name="Held B.W."/>
            <person name="Riley R."/>
            <person name="Nagy L.G."/>
            <person name="Koehler G."/>
            <person name="Ransdell A.S."/>
            <person name="Younus H."/>
            <person name="Chow J."/>
            <person name="Chiniquy J."/>
            <person name="Lipzen A."/>
            <person name="Tritt A."/>
            <person name="Sun H."/>
            <person name="Haridas S."/>
            <person name="LaButti K."/>
            <person name="Ohm R.A."/>
            <person name="Kues U."/>
            <person name="Blanchette R.A."/>
            <person name="Grigoriev I.V."/>
            <person name="Minto R.E."/>
            <person name="Hibbett D.S."/>
        </authorList>
    </citation>
    <scope>NUCLEOTIDE SEQUENCE [LARGE SCALE GENOMIC DNA]</scope>
    <source>
        <strain evidence="15 16">FP15055 ss-10</strain>
    </source>
</reference>
<evidence type="ECO:0000256" key="9">
    <source>
        <dbReference type="ARBA" id="ARBA00034808"/>
    </source>
</evidence>
<feature type="compositionally biased region" description="Low complexity" evidence="11">
    <location>
        <begin position="99"/>
        <end position="129"/>
    </location>
</feature>
<dbReference type="FunFam" id="1.10.10.10:FF:000012">
    <property type="entry name" value="U5 small nuclear ribonucleoprotein helicase"/>
    <property type="match status" value="1"/>
</dbReference>
<evidence type="ECO:0000256" key="6">
    <source>
        <dbReference type="ARBA" id="ARBA00023235"/>
    </source>
</evidence>
<dbReference type="Gene3D" id="1.10.10.10">
    <property type="entry name" value="Winged helix-like DNA-binding domain superfamily/Winged helix DNA-binding domain"/>
    <property type="match status" value="1"/>
</dbReference>
<evidence type="ECO:0000256" key="1">
    <source>
        <dbReference type="ARBA" id="ARBA00010140"/>
    </source>
</evidence>
<dbReference type="GO" id="GO:0051321">
    <property type="term" value="P:meiotic cell cycle"/>
    <property type="evidence" value="ECO:0007669"/>
    <property type="project" value="UniProtKB-KW"/>
</dbReference>
<dbReference type="PROSITE" id="PS51192">
    <property type="entry name" value="HELICASE_ATP_BIND_1"/>
    <property type="match status" value="1"/>
</dbReference>
<dbReference type="InterPro" id="IPR004179">
    <property type="entry name" value="Sec63-dom"/>
</dbReference>
<keyword evidence="4" id="KW-0347">Helicase</keyword>
<evidence type="ECO:0000256" key="8">
    <source>
        <dbReference type="ARBA" id="ARBA00034617"/>
    </source>
</evidence>
<protein>
    <recommendedName>
        <fullName evidence="9">DNA 3'-5' helicase</fullName>
        <ecNumber evidence="9">5.6.2.4</ecNumber>
    </recommendedName>
</protein>
<dbReference type="InterPro" id="IPR052247">
    <property type="entry name" value="Meiotic_Crossover_Helicase"/>
</dbReference>
<comment type="catalytic activity">
    <reaction evidence="10">
        <text>ATP + H2O = ADP + phosphate + H(+)</text>
        <dbReference type="Rhea" id="RHEA:13065"/>
        <dbReference type="ChEBI" id="CHEBI:15377"/>
        <dbReference type="ChEBI" id="CHEBI:15378"/>
        <dbReference type="ChEBI" id="CHEBI:30616"/>
        <dbReference type="ChEBI" id="CHEBI:43474"/>
        <dbReference type="ChEBI" id="CHEBI:456216"/>
        <dbReference type="EC" id="5.6.2.4"/>
    </reaction>
</comment>
<dbReference type="InterPro" id="IPR027417">
    <property type="entry name" value="P-loop_NTPase"/>
</dbReference>
<dbReference type="GO" id="GO:0043138">
    <property type="term" value="F:3'-5' DNA helicase activity"/>
    <property type="evidence" value="ECO:0007669"/>
    <property type="project" value="UniProtKB-EC"/>
</dbReference>
<comment type="catalytic activity">
    <reaction evidence="8">
        <text>Couples ATP hydrolysis with the unwinding of duplex DNA by translocating in the 3'-5' direction.</text>
        <dbReference type="EC" id="5.6.2.4"/>
    </reaction>
</comment>
<evidence type="ECO:0000256" key="2">
    <source>
        <dbReference type="ARBA" id="ARBA00022741"/>
    </source>
</evidence>
<dbReference type="EMBL" id="KN880558">
    <property type="protein sequence ID" value="KIY66335.1"/>
    <property type="molecule type" value="Genomic_DNA"/>
</dbReference>
<proteinExistence type="inferred from homology"/>
<dbReference type="OrthoDB" id="5575at2759"/>
<dbReference type="Pfam" id="PF00270">
    <property type="entry name" value="DEAD"/>
    <property type="match status" value="1"/>
</dbReference>
<dbReference type="SUPFAM" id="SSF158702">
    <property type="entry name" value="Sec63 N-terminal domain-like"/>
    <property type="match status" value="1"/>
</dbReference>
<feature type="region of interest" description="Disordered" evidence="11">
    <location>
        <begin position="1732"/>
        <end position="1751"/>
    </location>
</feature>
<dbReference type="InterPro" id="IPR011545">
    <property type="entry name" value="DEAD/DEAH_box_helicase_dom"/>
</dbReference>
<evidence type="ECO:0000256" key="10">
    <source>
        <dbReference type="ARBA" id="ARBA00048988"/>
    </source>
</evidence>
<dbReference type="STRING" id="1314674.A0A0D7B7Y1"/>
<dbReference type="InterPro" id="IPR057842">
    <property type="entry name" value="WH_MER3"/>
</dbReference>
<evidence type="ECO:0000313" key="16">
    <source>
        <dbReference type="Proteomes" id="UP000054007"/>
    </source>
</evidence>
<dbReference type="Pfam" id="PF00271">
    <property type="entry name" value="Helicase_C"/>
    <property type="match status" value="1"/>
</dbReference>
<dbReference type="PANTHER" id="PTHR47835:SF3">
    <property type="entry name" value="HELICASE FOR MEIOSIS 1"/>
    <property type="match status" value="1"/>
</dbReference>
<dbReference type="Gene3D" id="3.40.50.300">
    <property type="entry name" value="P-loop containing nucleotide triphosphate hydrolases"/>
    <property type="match status" value="2"/>
</dbReference>
<organism evidence="15 16">
    <name type="scientific">Cylindrobasidium torrendii FP15055 ss-10</name>
    <dbReference type="NCBI Taxonomy" id="1314674"/>
    <lineage>
        <taxon>Eukaryota</taxon>
        <taxon>Fungi</taxon>
        <taxon>Dikarya</taxon>
        <taxon>Basidiomycota</taxon>
        <taxon>Agaricomycotina</taxon>
        <taxon>Agaricomycetes</taxon>
        <taxon>Agaricomycetidae</taxon>
        <taxon>Agaricales</taxon>
        <taxon>Marasmiineae</taxon>
        <taxon>Physalacriaceae</taxon>
        <taxon>Cylindrobasidium</taxon>
    </lineage>
</organism>
<evidence type="ECO:0000256" key="4">
    <source>
        <dbReference type="ARBA" id="ARBA00022806"/>
    </source>
</evidence>
<dbReference type="Proteomes" id="UP000054007">
    <property type="component" value="Unassembled WGS sequence"/>
</dbReference>
<name>A0A0D7B7Y1_9AGAR</name>
<dbReference type="PROSITE" id="PS51194">
    <property type="entry name" value="HELICASE_CTER"/>
    <property type="match status" value="1"/>
</dbReference>
<evidence type="ECO:0000256" key="5">
    <source>
        <dbReference type="ARBA" id="ARBA00022840"/>
    </source>
</evidence>
<dbReference type="Pfam" id="PF23445">
    <property type="entry name" value="WHD_SNRNP200"/>
    <property type="match status" value="1"/>
</dbReference>
<evidence type="ECO:0000259" key="14">
    <source>
        <dbReference type="PROSITE" id="PS51194"/>
    </source>
</evidence>
<keyword evidence="12" id="KW-0732">Signal</keyword>
<comment type="similarity">
    <text evidence="1">Belongs to the helicase family. SKI2 subfamily.</text>
</comment>
<evidence type="ECO:0000313" key="15">
    <source>
        <dbReference type="EMBL" id="KIY66335.1"/>
    </source>
</evidence>
<feature type="region of interest" description="Disordered" evidence="11">
    <location>
        <begin position="1791"/>
        <end position="1833"/>
    </location>
</feature>
<feature type="region of interest" description="Disordered" evidence="11">
    <location>
        <begin position="1481"/>
        <end position="1523"/>
    </location>
</feature>
<evidence type="ECO:0000256" key="12">
    <source>
        <dbReference type="SAM" id="SignalP"/>
    </source>
</evidence>
<dbReference type="InterPro" id="IPR014001">
    <property type="entry name" value="Helicase_ATP-bd"/>
</dbReference>
<dbReference type="GO" id="GO:0016787">
    <property type="term" value="F:hydrolase activity"/>
    <property type="evidence" value="ECO:0007669"/>
    <property type="project" value="UniProtKB-KW"/>
</dbReference>
<dbReference type="SUPFAM" id="SSF46785">
    <property type="entry name" value="Winged helix' DNA-binding domain"/>
    <property type="match status" value="1"/>
</dbReference>
<dbReference type="InterPro" id="IPR001650">
    <property type="entry name" value="Helicase_C-like"/>
</dbReference>
<keyword evidence="2" id="KW-0547">Nucleotide-binding</keyword>
<dbReference type="SMART" id="SM00487">
    <property type="entry name" value="DEXDc"/>
    <property type="match status" value="1"/>
</dbReference>
<feature type="region of interest" description="Disordered" evidence="11">
    <location>
        <begin position="99"/>
        <end position="135"/>
    </location>
</feature>
<dbReference type="Pfam" id="PF02889">
    <property type="entry name" value="Sec63"/>
    <property type="match status" value="1"/>
</dbReference>
<keyword evidence="16" id="KW-1185">Reference proteome</keyword>
<feature type="compositionally biased region" description="Basic and acidic residues" evidence="11">
    <location>
        <begin position="1797"/>
        <end position="1829"/>
    </location>
</feature>
<keyword evidence="7" id="KW-0469">Meiosis</keyword>
<dbReference type="GO" id="GO:0003676">
    <property type="term" value="F:nucleic acid binding"/>
    <property type="evidence" value="ECO:0007669"/>
    <property type="project" value="InterPro"/>
</dbReference>
<dbReference type="Gene3D" id="1.10.3380.10">
    <property type="entry name" value="Sec63 N-terminal domain-like domain"/>
    <property type="match status" value="1"/>
</dbReference>
<feature type="signal peptide" evidence="12">
    <location>
        <begin position="1"/>
        <end position="18"/>
    </location>
</feature>
<dbReference type="InterPro" id="IPR036390">
    <property type="entry name" value="WH_DNA-bd_sf"/>
</dbReference>
<dbReference type="CDD" id="cd18795">
    <property type="entry name" value="SF2_C_Ski2"/>
    <property type="match status" value="1"/>
</dbReference>
<evidence type="ECO:0000256" key="3">
    <source>
        <dbReference type="ARBA" id="ARBA00022801"/>
    </source>
</evidence>
<dbReference type="InterPro" id="IPR036388">
    <property type="entry name" value="WH-like_DNA-bd_sf"/>
</dbReference>
<feature type="region of interest" description="Disordered" evidence="11">
    <location>
        <begin position="1359"/>
        <end position="1415"/>
    </location>
</feature>
<feature type="chain" id="PRO_5002316744" description="DNA 3'-5' helicase" evidence="12">
    <location>
        <begin position="19"/>
        <end position="1855"/>
    </location>
</feature>
<evidence type="ECO:0000256" key="11">
    <source>
        <dbReference type="SAM" id="MobiDB-lite"/>
    </source>
</evidence>
<dbReference type="SMART" id="SM00490">
    <property type="entry name" value="HELICc"/>
    <property type="match status" value="1"/>
</dbReference>
<evidence type="ECO:0000256" key="7">
    <source>
        <dbReference type="ARBA" id="ARBA00023254"/>
    </source>
</evidence>
<feature type="compositionally biased region" description="Acidic residues" evidence="11">
    <location>
        <begin position="1632"/>
        <end position="1643"/>
    </location>
</feature>
<dbReference type="SUPFAM" id="SSF52540">
    <property type="entry name" value="P-loop containing nucleoside triphosphate hydrolases"/>
    <property type="match status" value="2"/>
</dbReference>
<gene>
    <name evidence="15" type="ORF">CYLTODRAFT_411933</name>
</gene>
<keyword evidence="6" id="KW-0413">Isomerase</keyword>
<keyword evidence="3 15" id="KW-0378">Hydrolase</keyword>
<feature type="domain" description="Helicase ATP-binding" evidence="13">
    <location>
        <begin position="542"/>
        <end position="702"/>
    </location>
</feature>
<dbReference type="GO" id="GO:0005524">
    <property type="term" value="F:ATP binding"/>
    <property type="evidence" value="ECO:0007669"/>
    <property type="project" value="UniProtKB-KW"/>
</dbReference>
<keyword evidence="5" id="KW-0067">ATP-binding</keyword>
<feature type="region of interest" description="Disordered" evidence="11">
    <location>
        <begin position="1607"/>
        <end position="1686"/>
    </location>
</feature>
<feature type="domain" description="Helicase C-terminal" evidence="14">
    <location>
        <begin position="739"/>
        <end position="934"/>
    </location>
</feature>
<dbReference type="EC" id="5.6.2.4" evidence="9"/>
<dbReference type="SMART" id="SM00973">
    <property type="entry name" value="Sec63"/>
    <property type="match status" value="1"/>
</dbReference>